<evidence type="ECO:0000313" key="1">
    <source>
        <dbReference type="EMBL" id="KKR15120.1"/>
    </source>
</evidence>
<accession>A0A0G0QXU1</accession>
<dbReference type="Proteomes" id="UP000034048">
    <property type="component" value="Unassembled WGS sequence"/>
</dbReference>
<dbReference type="EMBL" id="LBWS01000009">
    <property type="protein sequence ID" value="KKR15120.1"/>
    <property type="molecule type" value="Genomic_DNA"/>
</dbReference>
<protein>
    <recommendedName>
        <fullName evidence="3">Baseplate protein J-like domain-containing protein</fullName>
    </recommendedName>
</protein>
<organism evidence="1 2">
    <name type="scientific">Candidatus Falkowbacteria bacterium GW2011_GWA2_39_24</name>
    <dbReference type="NCBI Taxonomy" id="1618634"/>
    <lineage>
        <taxon>Bacteria</taxon>
        <taxon>Candidatus Falkowiibacteriota</taxon>
    </lineage>
</organism>
<name>A0A0G0QXU1_9BACT</name>
<proteinExistence type="predicted"/>
<evidence type="ECO:0000313" key="2">
    <source>
        <dbReference type="Proteomes" id="UP000034048"/>
    </source>
</evidence>
<sequence length="523" mass="58346">MPSKKLAAWAEEPAKAVAKPGIKKIKSGKPKLVKPSVGKPKIKIKKVSHKAKLDASVINLKKPKSSILAEEDGDLLEDDEEIEETPVTEDMDFDWEELLDADGKGQKYKKEVKANKKSKLSKFKGGFLPFFKKHSASTVEHQDKTDKVKPKADKSFKAPTKIEELAIILIAVIGYFSFVKATVIIKLAEETVDQSAPFNIYDRGEDYVIPEDAVRGIIKEIELEQSKVYDVVGSEIIGQEVTGTVTLVNNYMKNQPLVATTRLLSPEGQLFRLKSSVMVPAGRTITAEVYADKPGEDMVVGDTHFTIPGLWEGLQDQIYAESKAGDITFKKKLKKIVKQEEINSALADMKETLIAKAKTDIDQTYSDYQQKLYQINEDNIEYEVDAEVGDEMDKFTVTMKAVITVVAFADSQVYELTQTALASSLTDNKQLLGLRSEEFTYELTSVDLEKDTAEVKVSFKAKIAYANGSEIINKEEIVNMSREELSAYLSKMPEISTFDIKISPSFINKTPSLVDRIKIEVIN</sequence>
<evidence type="ECO:0008006" key="3">
    <source>
        <dbReference type="Google" id="ProtNLM"/>
    </source>
</evidence>
<reference evidence="1 2" key="1">
    <citation type="journal article" date="2015" name="Nature">
        <title>rRNA introns, odd ribosomes, and small enigmatic genomes across a large radiation of phyla.</title>
        <authorList>
            <person name="Brown C.T."/>
            <person name="Hug L.A."/>
            <person name="Thomas B.C."/>
            <person name="Sharon I."/>
            <person name="Castelle C.J."/>
            <person name="Singh A."/>
            <person name="Wilkins M.J."/>
            <person name="Williams K.H."/>
            <person name="Banfield J.F."/>
        </authorList>
    </citation>
    <scope>NUCLEOTIDE SEQUENCE [LARGE SCALE GENOMIC DNA]</scope>
</reference>
<dbReference type="AlphaFoldDB" id="A0A0G0QXU1"/>
<gene>
    <name evidence="1" type="ORF">UT42_C0009G0012</name>
</gene>
<comment type="caution">
    <text evidence="1">The sequence shown here is derived from an EMBL/GenBank/DDBJ whole genome shotgun (WGS) entry which is preliminary data.</text>
</comment>